<name>A0ABV5GJY5_9FLAO</name>
<proteinExistence type="predicted"/>
<evidence type="ECO:0000313" key="3">
    <source>
        <dbReference type="Proteomes" id="UP001589607"/>
    </source>
</evidence>
<dbReference type="RefSeq" id="WP_236455025.1">
    <property type="nucleotide sequence ID" value="NZ_CBCSGE010000004.1"/>
</dbReference>
<evidence type="ECO:0000313" key="2">
    <source>
        <dbReference type="EMBL" id="MFB9095693.1"/>
    </source>
</evidence>
<evidence type="ECO:0000256" key="1">
    <source>
        <dbReference type="SAM" id="SignalP"/>
    </source>
</evidence>
<feature type="chain" id="PRO_5046672450" evidence="1">
    <location>
        <begin position="19"/>
        <end position="445"/>
    </location>
</feature>
<feature type="signal peptide" evidence="1">
    <location>
        <begin position="1"/>
        <end position="18"/>
    </location>
</feature>
<dbReference type="EMBL" id="JBHMEY010000009">
    <property type="protein sequence ID" value="MFB9095693.1"/>
    <property type="molecule type" value="Genomic_DNA"/>
</dbReference>
<dbReference type="Proteomes" id="UP001589607">
    <property type="component" value="Unassembled WGS sequence"/>
</dbReference>
<keyword evidence="3" id="KW-1185">Reference proteome</keyword>
<sequence>MKKITTIITFLFVILLQAQNFTGTWNTSFGEVKLIHEGQIVYGDYSSIGIIDAIQTGYTINGKFTNNGKVGEFYFKLASDNKSFTGEWKWQGDTKNQGNWTGTLKSDAFPSLKMDKWTGQYEFNAYPGVFNKKLNLQQKGLRLVGKFDDGKSFFGKLDNDLKTVAYGSFYHENTQYSLYKSYIKTENSENITAWYGQIGKLNTNEKVKFYAKFLKPMTVAEFTSLTGGNSTSATNYTKATGGLTTVSQELSNSTSSIKTKRDYEGRYRVTLTHIKADIDTFFYDLDNPLTWNVDIFGTAGIRMYGKSTSSNVEIKAIGNKKPRLWDISSSDPVKLKQNSGLNNPDSSNENSESIYELIKVSDSNMYYNIDRIIEFDIKGDLANENLEVNVQMDVTQKLTGRPDYKFGWKQRSIKIKDIEFGKQYYLVNKKDKDNWIAIGFKIEKN</sequence>
<protein>
    <submittedName>
        <fullName evidence="2">Uncharacterized protein</fullName>
    </submittedName>
</protein>
<reference evidence="2 3" key="1">
    <citation type="submission" date="2024-09" db="EMBL/GenBank/DDBJ databases">
        <authorList>
            <person name="Sun Q."/>
            <person name="Mori K."/>
        </authorList>
    </citation>
    <scope>NUCLEOTIDE SEQUENCE [LARGE SCALE GENOMIC DNA]</scope>
    <source>
        <strain evidence="2 3">CECT 7955</strain>
    </source>
</reference>
<organism evidence="2 3">
    <name type="scientific">Flavobacterium jumunjinense</name>
    <dbReference type="NCBI Taxonomy" id="998845"/>
    <lineage>
        <taxon>Bacteria</taxon>
        <taxon>Pseudomonadati</taxon>
        <taxon>Bacteroidota</taxon>
        <taxon>Flavobacteriia</taxon>
        <taxon>Flavobacteriales</taxon>
        <taxon>Flavobacteriaceae</taxon>
        <taxon>Flavobacterium</taxon>
    </lineage>
</organism>
<gene>
    <name evidence="2" type="ORF">ACFFVF_04145</name>
</gene>
<accession>A0ABV5GJY5</accession>
<comment type="caution">
    <text evidence="2">The sequence shown here is derived from an EMBL/GenBank/DDBJ whole genome shotgun (WGS) entry which is preliminary data.</text>
</comment>
<keyword evidence="1" id="KW-0732">Signal</keyword>